<dbReference type="PANTHER" id="PTHR14239">
    <property type="entry name" value="DUDULIN-RELATED"/>
    <property type="match status" value="1"/>
</dbReference>
<feature type="region of interest" description="Disordered" evidence="2">
    <location>
        <begin position="179"/>
        <end position="208"/>
    </location>
</feature>
<accession>A0A6L9L998</accession>
<feature type="domain" description="Pyrroline-5-carboxylate reductase catalytic N-terminal" evidence="3">
    <location>
        <begin position="2"/>
        <end position="92"/>
    </location>
</feature>
<dbReference type="Proteomes" id="UP000474175">
    <property type="component" value="Unassembled WGS sequence"/>
</dbReference>
<evidence type="ECO:0000256" key="1">
    <source>
        <dbReference type="ARBA" id="ARBA00023002"/>
    </source>
</evidence>
<organism evidence="4 5">
    <name type="scientific">Spirosoma terrae</name>
    <dbReference type="NCBI Taxonomy" id="1968276"/>
    <lineage>
        <taxon>Bacteria</taxon>
        <taxon>Pseudomonadati</taxon>
        <taxon>Bacteroidota</taxon>
        <taxon>Cytophagia</taxon>
        <taxon>Cytophagales</taxon>
        <taxon>Cytophagaceae</taxon>
        <taxon>Spirosoma</taxon>
    </lineage>
</organism>
<dbReference type="InterPro" id="IPR036291">
    <property type="entry name" value="NAD(P)-bd_dom_sf"/>
</dbReference>
<dbReference type="RefSeq" id="WP_163952012.1">
    <property type="nucleotide sequence ID" value="NZ_JAAFZH010000009.1"/>
</dbReference>
<evidence type="ECO:0000313" key="4">
    <source>
        <dbReference type="EMBL" id="NDU97000.1"/>
    </source>
</evidence>
<evidence type="ECO:0000256" key="2">
    <source>
        <dbReference type="SAM" id="MobiDB-lite"/>
    </source>
</evidence>
<dbReference type="InterPro" id="IPR028939">
    <property type="entry name" value="P5C_Rdtase_cat_N"/>
</dbReference>
<gene>
    <name evidence="4" type="ORF">GK108_19095</name>
</gene>
<protein>
    <submittedName>
        <fullName evidence="4">NAD(P)-binding domain-containing protein</fullName>
    </submittedName>
</protein>
<comment type="caution">
    <text evidence="4">The sequence shown here is derived from an EMBL/GenBank/DDBJ whole genome shotgun (WGS) entry which is preliminary data.</text>
</comment>
<dbReference type="PANTHER" id="PTHR14239:SF10">
    <property type="entry name" value="REDUCTASE"/>
    <property type="match status" value="1"/>
</dbReference>
<dbReference type="GO" id="GO:0016491">
    <property type="term" value="F:oxidoreductase activity"/>
    <property type="evidence" value="ECO:0007669"/>
    <property type="project" value="UniProtKB-KW"/>
</dbReference>
<feature type="compositionally biased region" description="Low complexity" evidence="2">
    <location>
        <begin position="197"/>
        <end position="208"/>
    </location>
</feature>
<dbReference type="Pfam" id="PF03807">
    <property type="entry name" value="F420_oxidored"/>
    <property type="match status" value="1"/>
</dbReference>
<keyword evidence="1" id="KW-0560">Oxidoreductase</keyword>
<reference evidence="4 5" key="1">
    <citation type="submission" date="2020-02" db="EMBL/GenBank/DDBJ databases">
        <title>Draft genome sequence of two Spirosoma agri KCTC 52727 and Spirosoma terrae KCTC 52035.</title>
        <authorList>
            <person name="Rojas J."/>
            <person name="Ambika Manirajan B."/>
            <person name="Suarez C."/>
            <person name="Ratering S."/>
            <person name="Schnell S."/>
        </authorList>
    </citation>
    <scope>NUCLEOTIDE SEQUENCE [LARGE SCALE GENOMIC DNA]</scope>
    <source>
        <strain evidence="4 5">KCTC 52035</strain>
    </source>
</reference>
<name>A0A6L9L998_9BACT</name>
<dbReference type="SUPFAM" id="SSF51735">
    <property type="entry name" value="NAD(P)-binding Rossmann-fold domains"/>
    <property type="match status" value="1"/>
</dbReference>
<dbReference type="InterPro" id="IPR051267">
    <property type="entry name" value="STEAP_metalloreductase"/>
</dbReference>
<sequence length="208" mass="22218">MKIGIIGAGNIGYTMAALFTKAGHEIAISNSRGPDSLNDIIDELGPSAHADTVDNAAAFGEVILLAVPWRSPEALPHPDLVANKVVIDAMNPYSADSQIIDLGLSTSSEETARRLPDARIVKAFNTIWFKTLAQESDPYKEDETKLAIFIAGDEPGAKQTVSDLIRDIGFAPIDAGTLREGGRKLQPGTSLYGKPFTQTEAQEALQQA</sequence>
<keyword evidence="5" id="KW-1185">Reference proteome</keyword>
<evidence type="ECO:0000313" key="5">
    <source>
        <dbReference type="Proteomes" id="UP000474175"/>
    </source>
</evidence>
<dbReference type="Gene3D" id="3.40.50.720">
    <property type="entry name" value="NAD(P)-binding Rossmann-like Domain"/>
    <property type="match status" value="1"/>
</dbReference>
<dbReference type="AlphaFoldDB" id="A0A6L9L998"/>
<proteinExistence type="predicted"/>
<dbReference type="EMBL" id="JAAFZH010000009">
    <property type="protein sequence ID" value="NDU97000.1"/>
    <property type="molecule type" value="Genomic_DNA"/>
</dbReference>
<evidence type="ECO:0000259" key="3">
    <source>
        <dbReference type="Pfam" id="PF03807"/>
    </source>
</evidence>